<evidence type="ECO:0000313" key="1">
    <source>
        <dbReference type="EMBL" id="EFG29956.1"/>
    </source>
</evidence>
<reference evidence="1 2" key="2">
    <citation type="submission" date="2011-10" db="EMBL/GenBank/DDBJ databases">
        <title>The Genome Sequence of Simonsiella muelleri ATCC 29453.</title>
        <authorList>
            <consortium name="The Broad Institute Genome Sequencing Platform"/>
            <consortium name="The Broad Institute Genome Sequencing Center for Infectious Disease"/>
            <person name="Earl A."/>
            <person name="Ward D."/>
            <person name="Feldgarden M."/>
            <person name="Gevers D."/>
            <person name="Izard J."/>
            <person name="Baranova O.V."/>
            <person name="Blanton J.M."/>
            <person name="Tanner A.C."/>
            <person name="Dewhirst F."/>
            <person name="Young S.K."/>
            <person name="Zeng Q."/>
            <person name="Gargeya S."/>
            <person name="Fitzgerald M."/>
            <person name="Haas B."/>
            <person name="Abouelleil A."/>
            <person name="Alvarado L."/>
            <person name="Arachchi H.M."/>
            <person name="Berlin A."/>
            <person name="Brown A."/>
            <person name="Chapman S.B."/>
            <person name="Chen Z."/>
            <person name="Dunbar C."/>
            <person name="Freedman E."/>
            <person name="Gearin G."/>
            <person name="Goldberg J."/>
            <person name="Griggs A."/>
            <person name="Gujja S."/>
            <person name="Heiman D."/>
            <person name="Howarth C."/>
            <person name="Larson L."/>
            <person name="Lui A."/>
            <person name="MacDonald P.J.P."/>
            <person name="Montmayeur A."/>
            <person name="Murphy C."/>
            <person name="Neiman D."/>
            <person name="Pearson M."/>
            <person name="Priest M."/>
            <person name="Roberts A."/>
            <person name="Saif S."/>
            <person name="Shea T."/>
            <person name="Shenoy N."/>
            <person name="Sisk P."/>
            <person name="Stolte C."/>
            <person name="Sykes S."/>
            <person name="Wortman J."/>
            <person name="Nusbaum C."/>
            <person name="Birren B."/>
        </authorList>
    </citation>
    <scope>NUCLEOTIDE SEQUENCE [LARGE SCALE GENOMIC DNA]</scope>
    <source>
        <strain evidence="1 2">ATCC 29453</strain>
    </source>
</reference>
<reference evidence="1 2" key="1">
    <citation type="submission" date="2010-03" db="EMBL/GenBank/DDBJ databases">
        <authorList>
            <consortium name="The Broad Institute Genome Sequencing Platform"/>
            <person name="Ward D."/>
            <person name="Earl A."/>
            <person name="Feldgarden M."/>
            <person name="Gevers D."/>
            <person name="Young S."/>
            <person name="Zeng Q."/>
            <person name="Koehrsen M."/>
            <person name="Alvarado L."/>
            <person name="Berlin A.M."/>
            <person name="Borenstein D."/>
            <person name="Chapman S.B."/>
            <person name="Chen Z."/>
            <person name="Engels R."/>
            <person name="Freedman E."/>
            <person name="Gellesch M."/>
            <person name="Goldberg J."/>
            <person name="Griggs A."/>
            <person name="Gujja S."/>
            <person name="Heilman E.R."/>
            <person name="Heiman D.I."/>
            <person name="Hepburn T.A."/>
            <person name="Howarth C."/>
            <person name="Jen D."/>
            <person name="Larson L."/>
            <person name="Mehta T."/>
            <person name="Park D."/>
            <person name="Pearson M."/>
            <person name="Richards J."/>
            <person name="Roberts A."/>
            <person name="Saif S."/>
            <person name="Shea T.D."/>
            <person name="Shenoy N."/>
            <person name="Sisk P."/>
            <person name="Stolte C."/>
            <person name="Sykes S.N."/>
            <person name="Walk T."/>
            <person name="White J."/>
            <person name="Yandava C."/>
            <person name="Izard J."/>
            <person name="Baranova O.V."/>
            <person name="Blanton J.M."/>
            <person name="Tanner A.C."/>
            <person name="Dewhirst F."/>
            <person name="Haas B."/>
            <person name="Nusbaum C."/>
            <person name="Birren B."/>
        </authorList>
    </citation>
    <scope>NUCLEOTIDE SEQUENCE [LARGE SCALE GENOMIC DNA]</scope>
    <source>
        <strain evidence="1 2">ATCC 29453</strain>
    </source>
</reference>
<dbReference type="STRING" id="641147.HMPREF9021_02217"/>
<protein>
    <submittedName>
        <fullName evidence="1">Uncharacterized protein</fullName>
    </submittedName>
</protein>
<dbReference type="KEGG" id="smur:BWP33_06290"/>
<dbReference type="EMBL" id="ADCY02000063">
    <property type="protein sequence ID" value="EFG29956.1"/>
    <property type="molecule type" value="Genomic_DNA"/>
</dbReference>
<dbReference type="RefSeq" id="WP_002643029.1">
    <property type="nucleotide sequence ID" value="NZ_CP019448.1"/>
</dbReference>
<evidence type="ECO:0000313" key="2">
    <source>
        <dbReference type="Proteomes" id="UP000017813"/>
    </source>
</evidence>
<keyword evidence="2" id="KW-1185">Reference proteome</keyword>
<proteinExistence type="predicted"/>
<dbReference type="Proteomes" id="UP000017813">
    <property type="component" value="Unassembled WGS sequence"/>
</dbReference>
<accession>V9H7E8</accession>
<organism evidence="1 2">
    <name type="scientific">Simonsiella muelleri ATCC 29453</name>
    <dbReference type="NCBI Taxonomy" id="641147"/>
    <lineage>
        <taxon>Bacteria</taxon>
        <taxon>Pseudomonadati</taxon>
        <taxon>Pseudomonadota</taxon>
        <taxon>Betaproteobacteria</taxon>
        <taxon>Neisseriales</taxon>
        <taxon>Neisseriaceae</taxon>
        <taxon>Simonsiella</taxon>
    </lineage>
</organism>
<sequence length="82" mass="9619">MQLTAETVFINGQAFLKLPENFKIKDKQPMLAHQNPTTGQVSISSYLPEWQEFLDAWQQLDGTEWELPRYEYAIERPDLFAD</sequence>
<name>V9H7E8_9NEIS</name>
<dbReference type="AlphaFoldDB" id="V9H7E8"/>
<dbReference type="HOGENOM" id="CLU_2556427_0_0_4"/>
<dbReference type="OrthoDB" id="9810009at2"/>
<comment type="caution">
    <text evidence="1">The sequence shown here is derived from an EMBL/GenBank/DDBJ whole genome shotgun (WGS) entry which is preliminary data.</text>
</comment>
<gene>
    <name evidence="1" type="ORF">HMPREF9021_02217</name>
</gene>